<keyword evidence="4" id="KW-1134">Transmembrane beta strand</keyword>
<evidence type="ECO:0000256" key="6">
    <source>
        <dbReference type="ARBA" id="ARBA00022692"/>
    </source>
</evidence>
<evidence type="ECO:0000313" key="18">
    <source>
        <dbReference type="EMBL" id="XCB32799.1"/>
    </source>
</evidence>
<name>A0AAU7ZPD6_9BACT</name>
<feature type="domain" description="Polysaccharide export protein N-terminal" evidence="16">
    <location>
        <begin position="101"/>
        <end position="173"/>
    </location>
</feature>
<dbReference type="InterPro" id="IPR054765">
    <property type="entry name" value="SLBB_dom"/>
</dbReference>
<accession>A0AAU7ZPD6</accession>
<evidence type="ECO:0000256" key="4">
    <source>
        <dbReference type="ARBA" id="ARBA00022452"/>
    </source>
</evidence>
<feature type="compositionally biased region" description="Polar residues" evidence="15">
    <location>
        <begin position="67"/>
        <end position="81"/>
    </location>
</feature>
<keyword evidence="6" id="KW-0812">Transmembrane</keyword>
<keyword evidence="14" id="KW-0449">Lipoprotein</keyword>
<reference evidence="18" key="2">
    <citation type="journal article" date="2024" name="Environ. Microbiol.">
        <title>Genome analysis and description of Tunturibacter gen. nov. expands the diversity of Terriglobia in tundra soils.</title>
        <authorList>
            <person name="Messyasz A."/>
            <person name="Mannisto M.K."/>
            <person name="Kerkhof L.J."/>
            <person name="Haggblom M.M."/>
        </authorList>
    </citation>
    <scope>NUCLEOTIDE SEQUENCE</scope>
    <source>
        <strain evidence="18">X5P6</strain>
    </source>
</reference>
<dbReference type="GO" id="GO:0046930">
    <property type="term" value="C:pore complex"/>
    <property type="evidence" value="ECO:0007669"/>
    <property type="project" value="UniProtKB-KW"/>
</dbReference>
<dbReference type="EMBL" id="CP132942">
    <property type="protein sequence ID" value="XCB32799.1"/>
    <property type="molecule type" value="Genomic_DNA"/>
</dbReference>
<evidence type="ECO:0000256" key="2">
    <source>
        <dbReference type="ARBA" id="ARBA00009450"/>
    </source>
</evidence>
<dbReference type="Gene3D" id="3.30.1950.10">
    <property type="entry name" value="wza like domain"/>
    <property type="match status" value="1"/>
</dbReference>
<evidence type="ECO:0000256" key="3">
    <source>
        <dbReference type="ARBA" id="ARBA00022448"/>
    </source>
</evidence>
<dbReference type="GO" id="GO:0015288">
    <property type="term" value="F:porin activity"/>
    <property type="evidence" value="ECO:0007669"/>
    <property type="project" value="UniProtKB-KW"/>
</dbReference>
<gene>
    <name evidence="18" type="ORF">RBB77_20620</name>
</gene>
<keyword evidence="11" id="KW-0472">Membrane</keyword>
<feature type="domain" description="SLBB" evidence="17">
    <location>
        <begin position="179"/>
        <end position="258"/>
    </location>
</feature>
<dbReference type="Pfam" id="PF22461">
    <property type="entry name" value="SLBB_2"/>
    <property type="match status" value="1"/>
</dbReference>
<evidence type="ECO:0000256" key="5">
    <source>
        <dbReference type="ARBA" id="ARBA00022597"/>
    </source>
</evidence>
<evidence type="ECO:0000256" key="14">
    <source>
        <dbReference type="ARBA" id="ARBA00023288"/>
    </source>
</evidence>
<keyword evidence="13" id="KW-0998">Cell outer membrane</keyword>
<keyword evidence="8" id="KW-0625">Polysaccharide transport</keyword>
<sequence length="259" mass="27007">MPIYDEILSPTKGMRQNGCVDPRESGEGRMRVTLIKQFCSMGAVLLLLPIAAGSLAAQVTSQPAATAGATQNTAPNGQTTAPADPKVSPAASANYAGPMDANRYVIGPEDSLQITVWKEPTLSGTIPVRPDGMISLVLVGDIPAAGMTPTALSTDIGQRLKKYIQDPVVTVVVLGVNSQRVFLVGEVGKVGPVVMTPGMTPLQAIVTGGGVTQFANAKRIYILRTTAGKQQKIPFNYKQALKGENSGVSLLPGDTIVVP</sequence>
<dbReference type="RefSeq" id="WP_353063638.1">
    <property type="nucleotide sequence ID" value="NZ_CP132942.1"/>
</dbReference>
<dbReference type="InterPro" id="IPR003715">
    <property type="entry name" value="Poly_export_N"/>
</dbReference>
<proteinExistence type="inferred from homology"/>
<evidence type="ECO:0000256" key="10">
    <source>
        <dbReference type="ARBA" id="ARBA00023114"/>
    </source>
</evidence>
<reference evidence="18" key="1">
    <citation type="submission" date="2023-08" db="EMBL/GenBank/DDBJ databases">
        <authorList>
            <person name="Messyasz A."/>
            <person name="Mannisto M.K."/>
            <person name="Kerkhof L.J."/>
            <person name="Haggblom M."/>
        </authorList>
    </citation>
    <scope>NUCLEOTIDE SEQUENCE</scope>
    <source>
        <strain evidence="18">X5P6</strain>
    </source>
</reference>
<evidence type="ECO:0000256" key="13">
    <source>
        <dbReference type="ARBA" id="ARBA00023237"/>
    </source>
</evidence>
<keyword evidence="12" id="KW-0564">Palmitate</keyword>
<keyword evidence="5" id="KW-0762">Sugar transport</keyword>
<evidence type="ECO:0000256" key="7">
    <source>
        <dbReference type="ARBA" id="ARBA00022729"/>
    </source>
</evidence>
<keyword evidence="7" id="KW-0732">Signal</keyword>
<dbReference type="InterPro" id="IPR049712">
    <property type="entry name" value="Poly_export"/>
</dbReference>
<evidence type="ECO:0000256" key="15">
    <source>
        <dbReference type="SAM" id="MobiDB-lite"/>
    </source>
</evidence>
<dbReference type="GO" id="GO:0006811">
    <property type="term" value="P:monoatomic ion transport"/>
    <property type="evidence" value="ECO:0007669"/>
    <property type="project" value="UniProtKB-KW"/>
</dbReference>
<dbReference type="AlphaFoldDB" id="A0AAU7ZPD6"/>
<dbReference type="PANTHER" id="PTHR33619">
    <property type="entry name" value="POLYSACCHARIDE EXPORT PROTEIN GFCE-RELATED"/>
    <property type="match status" value="1"/>
</dbReference>
<dbReference type="PANTHER" id="PTHR33619:SF3">
    <property type="entry name" value="POLYSACCHARIDE EXPORT PROTEIN GFCE-RELATED"/>
    <property type="match status" value="1"/>
</dbReference>
<keyword evidence="10" id="KW-0626">Porin</keyword>
<evidence type="ECO:0000259" key="17">
    <source>
        <dbReference type="Pfam" id="PF22461"/>
    </source>
</evidence>
<protein>
    <submittedName>
        <fullName evidence="18">Polysaccharide biosynthesis/export family protein</fullName>
    </submittedName>
</protein>
<keyword evidence="3" id="KW-0813">Transport</keyword>
<evidence type="ECO:0000256" key="1">
    <source>
        <dbReference type="ARBA" id="ARBA00004571"/>
    </source>
</evidence>
<evidence type="ECO:0000256" key="9">
    <source>
        <dbReference type="ARBA" id="ARBA00023065"/>
    </source>
</evidence>
<dbReference type="KEGG" id="tpsc:RBB77_20620"/>
<organism evidence="18">
    <name type="scientific">Tunturiibacter psychrotolerans</name>
    <dbReference type="NCBI Taxonomy" id="3069686"/>
    <lineage>
        <taxon>Bacteria</taxon>
        <taxon>Pseudomonadati</taxon>
        <taxon>Acidobacteriota</taxon>
        <taxon>Terriglobia</taxon>
        <taxon>Terriglobales</taxon>
        <taxon>Acidobacteriaceae</taxon>
        <taxon>Tunturiibacter</taxon>
    </lineage>
</organism>
<feature type="region of interest" description="Disordered" evidence="15">
    <location>
        <begin position="67"/>
        <end position="92"/>
    </location>
</feature>
<dbReference type="GO" id="GO:0015159">
    <property type="term" value="F:polysaccharide transmembrane transporter activity"/>
    <property type="evidence" value="ECO:0007669"/>
    <property type="project" value="InterPro"/>
</dbReference>
<comment type="subcellular location">
    <subcellularLocation>
        <location evidence="1">Cell outer membrane</location>
        <topology evidence="1">Multi-pass membrane protein</topology>
    </subcellularLocation>
</comment>
<evidence type="ECO:0000256" key="8">
    <source>
        <dbReference type="ARBA" id="ARBA00023047"/>
    </source>
</evidence>
<keyword evidence="9" id="KW-0406">Ion transport</keyword>
<evidence type="ECO:0000256" key="12">
    <source>
        <dbReference type="ARBA" id="ARBA00023139"/>
    </source>
</evidence>
<evidence type="ECO:0000256" key="11">
    <source>
        <dbReference type="ARBA" id="ARBA00023136"/>
    </source>
</evidence>
<dbReference type="Pfam" id="PF02563">
    <property type="entry name" value="Poly_export"/>
    <property type="match status" value="1"/>
</dbReference>
<evidence type="ECO:0000259" key="16">
    <source>
        <dbReference type="Pfam" id="PF02563"/>
    </source>
</evidence>
<comment type="similarity">
    <text evidence="2">Belongs to the BexD/CtrA/VexA family.</text>
</comment>
<dbReference type="GO" id="GO:0009279">
    <property type="term" value="C:cell outer membrane"/>
    <property type="evidence" value="ECO:0007669"/>
    <property type="project" value="UniProtKB-SubCell"/>
</dbReference>